<evidence type="ECO:0000313" key="1">
    <source>
        <dbReference type="EMBL" id="GAG34361.1"/>
    </source>
</evidence>
<dbReference type="GO" id="GO:0001681">
    <property type="term" value="F:sialate O-acetylesterase activity"/>
    <property type="evidence" value="ECO:0007669"/>
    <property type="project" value="InterPro"/>
</dbReference>
<feature type="non-terminal residue" evidence="1">
    <location>
        <position position="1"/>
    </location>
</feature>
<feature type="non-terminal residue" evidence="1">
    <location>
        <position position="249"/>
    </location>
</feature>
<dbReference type="Gene3D" id="2.60.120.260">
    <property type="entry name" value="Galactose-binding domain-like"/>
    <property type="match status" value="1"/>
</dbReference>
<dbReference type="GO" id="GO:0004553">
    <property type="term" value="F:hydrolase activity, hydrolyzing O-glycosyl compounds"/>
    <property type="evidence" value="ECO:0007669"/>
    <property type="project" value="InterPro"/>
</dbReference>
<dbReference type="PANTHER" id="PTHR22901">
    <property type="entry name" value="SIALATE O-ACETYLESTERASE"/>
    <property type="match status" value="1"/>
</dbReference>
<dbReference type="InterPro" id="IPR039329">
    <property type="entry name" value="SIAE"/>
</dbReference>
<gene>
    <name evidence="1" type="ORF">S01H1_66912</name>
</gene>
<dbReference type="EMBL" id="BARS01044267">
    <property type="protein sequence ID" value="GAG34361.1"/>
    <property type="molecule type" value="Genomic_DNA"/>
</dbReference>
<comment type="caution">
    <text evidence="1">The sequence shown here is derived from an EMBL/GenBank/DDBJ whole genome shotgun (WGS) entry which is preliminary data.</text>
</comment>
<accession>X0YBZ8</accession>
<dbReference type="SUPFAM" id="SSF52266">
    <property type="entry name" value="SGNH hydrolase"/>
    <property type="match status" value="1"/>
</dbReference>
<sequence length="249" mass="27902">LVHTSWGGTLAEAWTSSEALEQMDDFKQPVADQRELAQRFADGLPNTSERFAAWWRDNGFPEADGAWRQLGYDQSPWQIMRLPARWEQADVGLDNFDGVMLFRREIDLPEAWSGKDAVLSLGRIDDVDTTWFNGQLIGQRIRWDAPRKYKVAGAQLKSGKNVVAVRVLDTGGSGGIYPSDQAMRLSLADDTGATLEIDGEWRFRASKPLQDLTTMPSNVRGEQHIVTVLYNGMLAPLTPFGIKGAIWYQ</sequence>
<name>X0YBZ8_9ZZZZ</name>
<organism evidence="1">
    <name type="scientific">marine sediment metagenome</name>
    <dbReference type="NCBI Taxonomy" id="412755"/>
    <lineage>
        <taxon>unclassified sequences</taxon>
        <taxon>metagenomes</taxon>
        <taxon>ecological metagenomes</taxon>
    </lineage>
</organism>
<dbReference type="PANTHER" id="PTHR22901:SF0">
    <property type="entry name" value="SIALATE O-ACETYLESTERASE"/>
    <property type="match status" value="1"/>
</dbReference>
<dbReference type="InterPro" id="IPR008979">
    <property type="entry name" value="Galactose-bd-like_sf"/>
</dbReference>
<dbReference type="AlphaFoldDB" id="X0YBZ8"/>
<dbReference type="GO" id="GO:0005975">
    <property type="term" value="P:carbohydrate metabolic process"/>
    <property type="evidence" value="ECO:0007669"/>
    <property type="project" value="InterPro"/>
</dbReference>
<proteinExistence type="predicted"/>
<dbReference type="SUPFAM" id="SSF49785">
    <property type="entry name" value="Galactose-binding domain-like"/>
    <property type="match status" value="1"/>
</dbReference>
<reference evidence="1" key="1">
    <citation type="journal article" date="2014" name="Front. Microbiol.">
        <title>High frequency of phylogenetically diverse reductive dehalogenase-homologous genes in deep subseafloor sedimentary metagenomes.</title>
        <authorList>
            <person name="Kawai M."/>
            <person name="Futagami T."/>
            <person name="Toyoda A."/>
            <person name="Takaki Y."/>
            <person name="Nishi S."/>
            <person name="Hori S."/>
            <person name="Arai W."/>
            <person name="Tsubouchi T."/>
            <person name="Morono Y."/>
            <person name="Uchiyama I."/>
            <person name="Ito T."/>
            <person name="Fujiyama A."/>
            <person name="Inagaki F."/>
            <person name="Takami H."/>
        </authorList>
    </citation>
    <scope>NUCLEOTIDE SEQUENCE</scope>
    <source>
        <strain evidence="1">Expedition CK06-06</strain>
    </source>
</reference>
<protein>
    <submittedName>
        <fullName evidence="1">Uncharacterized protein</fullName>
    </submittedName>
</protein>